<reference evidence="3 4" key="1">
    <citation type="journal article" date="2015" name="Genome Announc.">
        <title>Draft Genome Sequence of the Terrestrial Cyanobacterium Scytonema millei VB511283, Isolated from Eastern India.</title>
        <authorList>
            <person name="Sen D."/>
            <person name="Chandrababunaidu M.M."/>
            <person name="Singh D."/>
            <person name="Sanghi N."/>
            <person name="Ghorai A."/>
            <person name="Mishra G.P."/>
            <person name="Madduluri M."/>
            <person name="Adhikary S.P."/>
            <person name="Tripathy S."/>
        </authorList>
    </citation>
    <scope>NUCLEOTIDE SEQUENCE [LARGE SCALE GENOMIC DNA]</scope>
    <source>
        <strain evidence="3 4">VB511283</strain>
    </source>
</reference>
<name>A0A9X5I6S7_9CYAN</name>
<evidence type="ECO:0000313" key="3">
    <source>
        <dbReference type="EMBL" id="NHC37380.1"/>
    </source>
</evidence>
<keyword evidence="2" id="KW-1133">Transmembrane helix</keyword>
<protein>
    <submittedName>
        <fullName evidence="3">Uncharacterized protein</fullName>
    </submittedName>
</protein>
<gene>
    <name evidence="3" type="ORF">QH73_0022540</name>
</gene>
<proteinExistence type="predicted"/>
<dbReference type="OrthoDB" id="463790at2"/>
<evidence type="ECO:0000256" key="2">
    <source>
        <dbReference type="SAM" id="Phobius"/>
    </source>
</evidence>
<dbReference type="AlphaFoldDB" id="A0A9X5I6S7"/>
<dbReference type="EMBL" id="JTJC03000008">
    <property type="protein sequence ID" value="NHC37380.1"/>
    <property type="molecule type" value="Genomic_DNA"/>
</dbReference>
<organism evidence="3 4">
    <name type="scientific">Scytonema millei VB511283</name>
    <dbReference type="NCBI Taxonomy" id="1245923"/>
    <lineage>
        <taxon>Bacteria</taxon>
        <taxon>Bacillati</taxon>
        <taxon>Cyanobacteriota</taxon>
        <taxon>Cyanophyceae</taxon>
        <taxon>Nostocales</taxon>
        <taxon>Scytonemataceae</taxon>
        <taxon>Scytonema</taxon>
    </lineage>
</organism>
<keyword evidence="2" id="KW-0812">Transmembrane</keyword>
<accession>A0A9X5I6S7</accession>
<dbReference type="Proteomes" id="UP000031532">
    <property type="component" value="Unassembled WGS sequence"/>
</dbReference>
<dbReference type="RefSeq" id="WP_132867484.1">
    <property type="nucleotide sequence ID" value="NZ_JTJC03000008.1"/>
</dbReference>
<sequence length="220" mass="23848">MHNKNRIQPKKVGIVGTIFGGLLIGISAIPLVASAQGSQVLNPCPRIYYEEPFNSTRLAPEGCPPNAATRIVQGQGTPEAARPGATSADPYYSPRMRDRTNPPVTPPLPENRSQAVAKVMLMDGNVSVRLKNNTNAIVTYEAVGYTQRRVLPGGEETVLQNLPVPVTVTFTRQDDGFVQVMPMSASKDGTLEVALDEDANPRDRNQGVLRIQKDGQVFLN</sequence>
<evidence type="ECO:0000256" key="1">
    <source>
        <dbReference type="SAM" id="MobiDB-lite"/>
    </source>
</evidence>
<comment type="caution">
    <text evidence="3">The sequence shown here is derived from an EMBL/GenBank/DDBJ whole genome shotgun (WGS) entry which is preliminary data.</text>
</comment>
<evidence type="ECO:0000313" key="4">
    <source>
        <dbReference type="Proteomes" id="UP000031532"/>
    </source>
</evidence>
<feature type="region of interest" description="Disordered" evidence="1">
    <location>
        <begin position="74"/>
        <end position="109"/>
    </location>
</feature>
<keyword evidence="2" id="KW-0472">Membrane</keyword>
<keyword evidence="4" id="KW-1185">Reference proteome</keyword>
<feature type="transmembrane region" description="Helical" evidence="2">
    <location>
        <begin position="12"/>
        <end position="33"/>
    </location>
</feature>